<feature type="transmembrane region" description="Helical" evidence="8">
    <location>
        <begin position="113"/>
        <end position="130"/>
    </location>
</feature>
<evidence type="ECO:0000313" key="10">
    <source>
        <dbReference type="EMBL" id="MFC3957848.1"/>
    </source>
</evidence>
<evidence type="ECO:0000313" key="11">
    <source>
        <dbReference type="Proteomes" id="UP001595846"/>
    </source>
</evidence>
<feature type="transmembrane region" description="Helical" evidence="8">
    <location>
        <begin position="85"/>
        <end position="107"/>
    </location>
</feature>
<dbReference type="Gene3D" id="1.20.1540.10">
    <property type="entry name" value="Rhomboid-like"/>
    <property type="match status" value="1"/>
</dbReference>
<name>A0ABD5NMF1_9EURY</name>
<dbReference type="RefSeq" id="WP_256530539.1">
    <property type="nucleotide sequence ID" value="NZ_CP101824.1"/>
</dbReference>
<dbReference type="GeneID" id="73903223"/>
<reference evidence="10 11" key="1">
    <citation type="journal article" date="2019" name="Int. J. Syst. Evol. Microbiol.">
        <title>The Global Catalogue of Microorganisms (GCM) 10K type strain sequencing project: providing services to taxonomists for standard genome sequencing and annotation.</title>
        <authorList>
            <consortium name="The Broad Institute Genomics Platform"/>
            <consortium name="The Broad Institute Genome Sequencing Center for Infectious Disease"/>
            <person name="Wu L."/>
            <person name="Ma J."/>
        </authorList>
    </citation>
    <scope>NUCLEOTIDE SEQUENCE [LARGE SCALE GENOMIC DNA]</scope>
    <source>
        <strain evidence="10 11">IBRC-M 10256</strain>
    </source>
</reference>
<evidence type="ECO:0000256" key="7">
    <source>
        <dbReference type="ARBA" id="ARBA00023136"/>
    </source>
</evidence>
<feature type="transmembrane region" description="Helical" evidence="8">
    <location>
        <begin position="142"/>
        <end position="163"/>
    </location>
</feature>
<evidence type="ECO:0000256" key="6">
    <source>
        <dbReference type="ARBA" id="ARBA00022989"/>
    </source>
</evidence>
<proteinExistence type="inferred from homology"/>
<sequence length="200" mass="20804">MTGSGSPIVETLAVFVVVFVLQWVAGLFSLALVAGLFVLAPPLEANPWTIVTSVYAHENLSHLLSNGVALVLFGWPIARATTRLRFHLFFVTTGAIAGVSQVVLSGVVGNPTAVLGASGAVFALMGYLLAGNRLSDGLAARVQVSPVLALFVFVVLGVLITLATAAPRVALIAHFTGFLVGAMAGRAGLLEVPRRQRQFG</sequence>
<dbReference type="Pfam" id="PF01694">
    <property type="entry name" value="Rhomboid"/>
    <property type="match status" value="1"/>
</dbReference>
<evidence type="ECO:0000256" key="1">
    <source>
        <dbReference type="ARBA" id="ARBA00004141"/>
    </source>
</evidence>
<gene>
    <name evidence="10" type="ORF">ACFOUR_05595</name>
</gene>
<feature type="transmembrane region" description="Helical" evidence="8">
    <location>
        <begin position="12"/>
        <end position="40"/>
    </location>
</feature>
<evidence type="ECO:0000256" key="8">
    <source>
        <dbReference type="SAM" id="Phobius"/>
    </source>
</evidence>
<keyword evidence="7 8" id="KW-0472">Membrane</keyword>
<dbReference type="GO" id="GO:0008233">
    <property type="term" value="F:peptidase activity"/>
    <property type="evidence" value="ECO:0007669"/>
    <property type="project" value="UniProtKB-KW"/>
</dbReference>
<evidence type="ECO:0000259" key="9">
    <source>
        <dbReference type="Pfam" id="PF01694"/>
    </source>
</evidence>
<keyword evidence="3 10" id="KW-0645">Protease</keyword>
<dbReference type="InterPro" id="IPR022764">
    <property type="entry name" value="Peptidase_S54_rhomboid_dom"/>
</dbReference>
<evidence type="ECO:0000256" key="5">
    <source>
        <dbReference type="ARBA" id="ARBA00022801"/>
    </source>
</evidence>
<keyword evidence="6 8" id="KW-1133">Transmembrane helix</keyword>
<protein>
    <submittedName>
        <fullName evidence="10">Rhomboid family intramembrane serine protease</fullName>
        <ecNumber evidence="10">3.4.21.-</ecNumber>
    </submittedName>
</protein>
<dbReference type="EC" id="3.4.21.-" evidence="10"/>
<dbReference type="PANTHER" id="PTHR43066:SF1">
    <property type="entry name" value="RHOMBOID PROTEIN 2"/>
    <property type="match status" value="1"/>
</dbReference>
<accession>A0ABD5NMF1</accession>
<dbReference type="GO" id="GO:0006508">
    <property type="term" value="P:proteolysis"/>
    <property type="evidence" value="ECO:0007669"/>
    <property type="project" value="UniProtKB-KW"/>
</dbReference>
<dbReference type="SUPFAM" id="SSF144091">
    <property type="entry name" value="Rhomboid-like"/>
    <property type="match status" value="1"/>
</dbReference>
<dbReference type="Proteomes" id="UP001595846">
    <property type="component" value="Unassembled WGS sequence"/>
</dbReference>
<dbReference type="InterPro" id="IPR035952">
    <property type="entry name" value="Rhomboid-like_sf"/>
</dbReference>
<keyword evidence="11" id="KW-1185">Reference proteome</keyword>
<comment type="caution">
    <text evidence="10">The sequence shown here is derived from an EMBL/GenBank/DDBJ whole genome shotgun (WGS) entry which is preliminary data.</text>
</comment>
<dbReference type="EMBL" id="JBHSAQ010000002">
    <property type="protein sequence ID" value="MFC3957848.1"/>
    <property type="molecule type" value="Genomic_DNA"/>
</dbReference>
<keyword evidence="5 10" id="KW-0378">Hydrolase</keyword>
<evidence type="ECO:0000256" key="4">
    <source>
        <dbReference type="ARBA" id="ARBA00022692"/>
    </source>
</evidence>
<feature type="transmembrane region" description="Helical" evidence="8">
    <location>
        <begin position="169"/>
        <end position="189"/>
    </location>
</feature>
<keyword evidence="4 8" id="KW-0812">Transmembrane</keyword>
<feature type="transmembrane region" description="Helical" evidence="8">
    <location>
        <begin position="60"/>
        <end position="78"/>
    </location>
</feature>
<feature type="domain" description="Peptidase S54 rhomboid" evidence="9">
    <location>
        <begin position="46"/>
        <end position="186"/>
    </location>
</feature>
<evidence type="ECO:0000256" key="3">
    <source>
        <dbReference type="ARBA" id="ARBA00022670"/>
    </source>
</evidence>
<comment type="similarity">
    <text evidence="2">Belongs to the peptidase S54 family.</text>
</comment>
<dbReference type="GO" id="GO:0016020">
    <property type="term" value="C:membrane"/>
    <property type="evidence" value="ECO:0007669"/>
    <property type="project" value="UniProtKB-SubCell"/>
</dbReference>
<organism evidence="10 11">
    <name type="scientific">Halovivax cerinus</name>
    <dbReference type="NCBI Taxonomy" id="1487865"/>
    <lineage>
        <taxon>Archaea</taxon>
        <taxon>Methanobacteriati</taxon>
        <taxon>Methanobacteriota</taxon>
        <taxon>Stenosarchaea group</taxon>
        <taxon>Halobacteria</taxon>
        <taxon>Halobacteriales</taxon>
        <taxon>Natrialbaceae</taxon>
        <taxon>Halovivax</taxon>
    </lineage>
</organism>
<dbReference type="PANTHER" id="PTHR43066">
    <property type="entry name" value="RHOMBOID-RELATED PROTEIN"/>
    <property type="match status" value="1"/>
</dbReference>
<evidence type="ECO:0000256" key="2">
    <source>
        <dbReference type="ARBA" id="ARBA00009045"/>
    </source>
</evidence>
<dbReference type="AlphaFoldDB" id="A0ABD5NMF1"/>
<comment type="subcellular location">
    <subcellularLocation>
        <location evidence="1">Membrane</location>
        <topology evidence="1">Multi-pass membrane protein</topology>
    </subcellularLocation>
</comment>